<keyword evidence="2" id="KW-1185">Reference proteome</keyword>
<evidence type="ECO:0000313" key="1">
    <source>
        <dbReference type="EMBL" id="MDT0442498.1"/>
    </source>
</evidence>
<proteinExistence type="predicted"/>
<dbReference type="Proteomes" id="UP001183615">
    <property type="component" value="Unassembled WGS sequence"/>
</dbReference>
<reference evidence="2" key="1">
    <citation type="submission" date="2023-07" db="EMBL/GenBank/DDBJ databases">
        <title>30 novel species of actinomycetes from the DSMZ collection.</title>
        <authorList>
            <person name="Nouioui I."/>
        </authorList>
    </citation>
    <scope>NUCLEOTIDE SEQUENCE [LARGE SCALE GENOMIC DNA]</scope>
    <source>
        <strain evidence="2">DSM 41886</strain>
    </source>
</reference>
<dbReference type="RefSeq" id="WP_311616925.1">
    <property type="nucleotide sequence ID" value="NZ_JAVREV010000003.1"/>
</dbReference>
<accession>A0ABU2S0H4</accession>
<comment type="caution">
    <text evidence="1">The sequence shown here is derived from an EMBL/GenBank/DDBJ whole genome shotgun (WGS) entry which is preliminary data.</text>
</comment>
<organism evidence="1 2">
    <name type="scientific">Streptomyces johnsoniae</name>
    <dbReference type="NCBI Taxonomy" id="3075532"/>
    <lineage>
        <taxon>Bacteria</taxon>
        <taxon>Bacillati</taxon>
        <taxon>Actinomycetota</taxon>
        <taxon>Actinomycetes</taxon>
        <taxon>Kitasatosporales</taxon>
        <taxon>Streptomycetaceae</taxon>
        <taxon>Streptomyces</taxon>
    </lineage>
</organism>
<sequence length="88" mass="9901">MTPQPVRRIATPPTARILVSVEVDVHTVRRGDQLMVGGQPFTIRDMTALGPDRKRLTFTTGEILTMNATTILWAARHIDPRLRRGTPR</sequence>
<dbReference type="EMBL" id="JAVREV010000003">
    <property type="protein sequence ID" value="MDT0442498.1"/>
    <property type="molecule type" value="Genomic_DNA"/>
</dbReference>
<name>A0ABU2S0H4_9ACTN</name>
<evidence type="ECO:0000313" key="2">
    <source>
        <dbReference type="Proteomes" id="UP001183615"/>
    </source>
</evidence>
<gene>
    <name evidence="1" type="ORF">RM779_07795</name>
</gene>
<protein>
    <submittedName>
        <fullName evidence="1">Uncharacterized protein</fullName>
    </submittedName>
</protein>